<feature type="compositionally biased region" description="Basic and acidic residues" evidence="2">
    <location>
        <begin position="26"/>
        <end position="91"/>
    </location>
</feature>
<dbReference type="RefSeq" id="WP_077967341.1">
    <property type="nucleotide sequence ID" value="NZ_CP045178.1"/>
</dbReference>
<keyword evidence="1" id="KW-0175">Coiled coil</keyword>
<accession>A0A1V4AAS2</accession>
<gene>
    <name evidence="3" type="ORF">B1H18_11560</name>
</gene>
<feature type="region of interest" description="Disordered" evidence="2">
    <location>
        <begin position="1"/>
        <end position="91"/>
    </location>
</feature>
<evidence type="ECO:0000313" key="4">
    <source>
        <dbReference type="Proteomes" id="UP000190539"/>
    </source>
</evidence>
<feature type="region of interest" description="Disordered" evidence="2">
    <location>
        <begin position="463"/>
        <end position="491"/>
    </location>
</feature>
<comment type="caution">
    <text evidence="3">The sequence shown here is derived from an EMBL/GenBank/DDBJ whole genome shotgun (WGS) entry which is preliminary data.</text>
</comment>
<protein>
    <submittedName>
        <fullName evidence="3">Uncharacterized protein</fullName>
    </submittedName>
</protein>
<dbReference type="Proteomes" id="UP000190539">
    <property type="component" value="Unassembled WGS sequence"/>
</dbReference>
<keyword evidence="4" id="KW-1185">Reference proteome</keyword>
<dbReference type="STRING" id="83656.B1H18_11560"/>
<evidence type="ECO:0000256" key="2">
    <source>
        <dbReference type="SAM" id="MobiDB-lite"/>
    </source>
</evidence>
<dbReference type="EMBL" id="MVFC01000007">
    <property type="protein sequence ID" value="OON80535.1"/>
    <property type="molecule type" value="Genomic_DNA"/>
</dbReference>
<feature type="coiled-coil region" evidence="1">
    <location>
        <begin position="336"/>
        <end position="363"/>
    </location>
</feature>
<feature type="region of interest" description="Disordered" evidence="2">
    <location>
        <begin position="232"/>
        <end position="260"/>
    </location>
</feature>
<dbReference type="AlphaFoldDB" id="A0A1V4AAS2"/>
<proteinExistence type="predicted"/>
<evidence type="ECO:0000313" key="3">
    <source>
        <dbReference type="EMBL" id="OON80535.1"/>
    </source>
</evidence>
<evidence type="ECO:0000256" key="1">
    <source>
        <dbReference type="SAM" id="Coils"/>
    </source>
</evidence>
<feature type="coiled-coil region" evidence="1">
    <location>
        <begin position="113"/>
        <end position="140"/>
    </location>
</feature>
<name>A0A1V4AAS2_9ACTN</name>
<reference evidence="3 4" key="1">
    <citation type="submission" date="2017-02" db="EMBL/GenBank/DDBJ databases">
        <title>Draft Genome Sequence of Streptomyces tsukubaensis F601, a Producer of the immunosuppressant tacrolimus FK506.</title>
        <authorList>
            <person name="Zong G."/>
            <person name="Zhong C."/>
            <person name="Fu J."/>
            <person name="Qin R."/>
            <person name="Cao G."/>
        </authorList>
    </citation>
    <scope>NUCLEOTIDE SEQUENCE [LARGE SCALE GENOMIC DNA]</scope>
    <source>
        <strain evidence="3 4">F601</strain>
    </source>
</reference>
<dbReference type="OrthoDB" id="4224574at2"/>
<sequence>MSGSPKYSRVAISAVQRQREARRRHEQQVARRRREAERARERAERAAERAREAAARRERARAAADRRKDELAARRTVERQAHAARLDQEQGGADVRRLDEARELLARVRASDGGALADELDALERRLQSLRGRAGRTERLGGQIEELRGRVVLLSQRRGDRAPSNEPGAVLADLERRLAEIGPDAAEHDPEGRQRCVELLGRLRTTTGPDGRTRFEALLGTVEHALTRHAVTAGQHAEEKLRGEGEARRRAEERAAAQEAAEEAEQERLAAEAERQTAECERRAADLAEAADRLDVMHRPARDAAEEALELADPDLSGRIEEALRAVTVPLAAGAHDEALAAVAALEALLPEAEARLDELQLDHSRRMDLGQALQDAMHGEGFSFLGGEDHGGRLVLRFERPSGASYETTVTTGTEGTPVLVYHVDGEPDVALEPAPEGAVCDTTEDLLRRVHEVVGEEDAFVPGELDWQGKPPSRQAKQLPGAEEWRWTQ</sequence>
<organism evidence="3 4">
    <name type="scientific">Streptomyces tsukubensis</name>
    <dbReference type="NCBI Taxonomy" id="83656"/>
    <lineage>
        <taxon>Bacteria</taxon>
        <taxon>Bacillati</taxon>
        <taxon>Actinomycetota</taxon>
        <taxon>Actinomycetes</taxon>
        <taxon>Kitasatosporales</taxon>
        <taxon>Streptomycetaceae</taxon>
        <taxon>Streptomyces</taxon>
    </lineage>
</organism>
<feature type="compositionally biased region" description="Basic and acidic residues" evidence="2">
    <location>
        <begin position="236"/>
        <end position="256"/>
    </location>
</feature>